<dbReference type="PANTHER" id="PTHR13929:SF0">
    <property type="entry name" value="UBIA PRENYLTRANSFERASE DOMAIN-CONTAINING PROTEIN 1"/>
    <property type="match status" value="1"/>
</dbReference>
<protein>
    <recommendedName>
        <fullName evidence="8 9">1,4-dihydroxy-2-naphthoate octaprenyltransferase</fullName>
        <shortName evidence="8">DHNA-octaprenyltransferase</shortName>
        <ecNumber evidence="8 9">2.5.1.74</ecNumber>
    </recommendedName>
</protein>
<feature type="transmembrane region" description="Helical" evidence="8">
    <location>
        <begin position="210"/>
        <end position="230"/>
    </location>
</feature>
<gene>
    <name evidence="8" type="primary">menA</name>
    <name evidence="10" type="ORF">CCR82_08055</name>
</gene>
<dbReference type="GO" id="GO:0005886">
    <property type="term" value="C:plasma membrane"/>
    <property type="evidence" value="ECO:0007669"/>
    <property type="project" value="UniProtKB-SubCell"/>
</dbReference>
<dbReference type="PANTHER" id="PTHR13929">
    <property type="entry name" value="1,4-DIHYDROXY-2-NAPHTHOATE OCTAPRENYLTRANSFERASE"/>
    <property type="match status" value="1"/>
</dbReference>
<comment type="caution">
    <text evidence="10">The sequence shown here is derived from an EMBL/GenBank/DDBJ whole genome shotgun (WGS) entry which is preliminary data.</text>
</comment>
<feature type="transmembrane region" description="Helical" evidence="8">
    <location>
        <begin position="114"/>
        <end position="131"/>
    </location>
</feature>
<comment type="function">
    <text evidence="8">Conversion of 1,4-dihydroxy-2-naphthoate (DHNA) to demethylmenaquinone (DMK).</text>
</comment>
<comment type="similarity">
    <text evidence="8">Belongs to the MenA family. Type 1 subfamily.</text>
</comment>
<accession>A0AAJ0UFH0</accession>
<proteinExistence type="inferred from homology"/>
<comment type="caution">
    <text evidence="8">Lacks conserved residue(s) required for the propagation of feature annotation.</text>
</comment>
<evidence type="ECO:0000256" key="1">
    <source>
        <dbReference type="ARBA" id="ARBA00004141"/>
    </source>
</evidence>
<reference evidence="10" key="1">
    <citation type="submission" date="2017-05" db="EMBL/GenBank/DDBJ databases">
        <authorList>
            <person name="Imhoff J.F."/>
            <person name="Rahn T."/>
            <person name="Kuenzel S."/>
            <person name="Neulinger S.C."/>
        </authorList>
    </citation>
    <scope>NUCLEOTIDE SEQUENCE</scope>
    <source>
        <strain evidence="10">DSM 4395</strain>
    </source>
</reference>
<evidence type="ECO:0000313" key="11">
    <source>
        <dbReference type="Proteomes" id="UP001296967"/>
    </source>
</evidence>
<keyword evidence="11" id="KW-1185">Reference proteome</keyword>
<organism evidence="10 11">
    <name type="scientific">Halochromatium salexigens</name>
    <name type="common">Chromatium salexigens</name>
    <dbReference type="NCBI Taxonomy" id="49447"/>
    <lineage>
        <taxon>Bacteria</taxon>
        <taxon>Pseudomonadati</taxon>
        <taxon>Pseudomonadota</taxon>
        <taxon>Gammaproteobacteria</taxon>
        <taxon>Chromatiales</taxon>
        <taxon>Chromatiaceae</taxon>
        <taxon>Halochromatium</taxon>
    </lineage>
</organism>
<feature type="transmembrane region" description="Helical" evidence="8">
    <location>
        <begin position="167"/>
        <end position="189"/>
    </location>
</feature>
<dbReference type="InterPro" id="IPR044878">
    <property type="entry name" value="UbiA_sf"/>
</dbReference>
<evidence type="ECO:0000256" key="4">
    <source>
        <dbReference type="ARBA" id="ARBA00022679"/>
    </source>
</evidence>
<dbReference type="InterPro" id="IPR026046">
    <property type="entry name" value="UBIAD1"/>
</dbReference>
<dbReference type="HAMAP" id="MF_01937">
    <property type="entry name" value="MenA_1"/>
    <property type="match status" value="1"/>
</dbReference>
<sequence length="288" mass="30838">MRRWIEAARPRTLPLALSPVLAGLFLAMAQSGQLAFFTALATLLAAAGIQIGTNLHNDAADFERGTDTADRLGPPRAAAQGWFSATQVKRAAHLVFLTSFLLGLLLVLRGGWPIFALGVAAIASGYAYTSGPKPIAYGPYGELFVLAFFGVAAVGGTYYLQTLNLSLQALVLGSALGLPAAAVLLLNNYRDFETDRIAGRRTLCHLLGRPTARLVYALLLLSPIPLLMLGGLRMQGWPLLLALPLAALLIRQLWRSEGRALNQLLARTGQYQLALTLLLGLGLLLDAW</sequence>
<keyword evidence="7 8" id="KW-0472">Membrane</keyword>
<reference evidence="10" key="2">
    <citation type="journal article" date="2020" name="Microorganisms">
        <title>Osmotic Adaptation and Compatible Solute Biosynthesis of Phototrophic Bacteria as Revealed from Genome Analyses.</title>
        <authorList>
            <person name="Imhoff J.F."/>
            <person name="Rahn T."/>
            <person name="Kunzel S."/>
            <person name="Keller A."/>
            <person name="Neulinger S.C."/>
        </authorList>
    </citation>
    <scope>NUCLEOTIDE SEQUENCE</scope>
    <source>
        <strain evidence="10">DSM 4395</strain>
    </source>
</reference>
<dbReference type="EMBL" id="NHSF01000053">
    <property type="protein sequence ID" value="MBK5930474.1"/>
    <property type="molecule type" value="Genomic_DNA"/>
</dbReference>
<dbReference type="Proteomes" id="UP001296967">
    <property type="component" value="Unassembled WGS sequence"/>
</dbReference>
<keyword evidence="6 8" id="KW-1133">Transmembrane helix</keyword>
<dbReference type="AlphaFoldDB" id="A0AAJ0UFH0"/>
<dbReference type="NCBIfam" id="TIGR00751">
    <property type="entry name" value="menA"/>
    <property type="match status" value="1"/>
</dbReference>
<feature type="transmembrane region" description="Helical" evidence="8">
    <location>
        <begin position="12"/>
        <end position="29"/>
    </location>
</feature>
<dbReference type="InterPro" id="IPR004657">
    <property type="entry name" value="MenA"/>
</dbReference>
<evidence type="ECO:0000313" key="10">
    <source>
        <dbReference type="EMBL" id="MBK5930474.1"/>
    </source>
</evidence>
<comment type="pathway">
    <text evidence="8">Quinol/quinone metabolism; menaquinone biosynthesis; menaquinol from 1,4-dihydroxy-2-naphthoate: step 1/2.</text>
</comment>
<dbReference type="Gene3D" id="1.10.357.140">
    <property type="entry name" value="UbiA prenyltransferase"/>
    <property type="match status" value="1"/>
</dbReference>
<evidence type="ECO:0000256" key="9">
    <source>
        <dbReference type="NCBIfam" id="TIGR00751"/>
    </source>
</evidence>
<evidence type="ECO:0000256" key="3">
    <source>
        <dbReference type="ARBA" id="ARBA00022475"/>
    </source>
</evidence>
<feature type="transmembrane region" description="Helical" evidence="8">
    <location>
        <begin position="143"/>
        <end position="161"/>
    </location>
</feature>
<comment type="catalytic activity">
    <reaction evidence="8">
        <text>an all-trans-polyprenyl diphosphate + 1,4-dihydroxy-2-naphthoate + H(+) = a 2-demethylmenaquinol + CO2 + diphosphate</text>
        <dbReference type="Rhea" id="RHEA:26478"/>
        <dbReference type="Rhea" id="RHEA-COMP:9563"/>
        <dbReference type="Rhea" id="RHEA-COMP:9564"/>
        <dbReference type="ChEBI" id="CHEBI:11173"/>
        <dbReference type="ChEBI" id="CHEBI:15378"/>
        <dbReference type="ChEBI" id="CHEBI:16526"/>
        <dbReference type="ChEBI" id="CHEBI:33019"/>
        <dbReference type="ChEBI" id="CHEBI:55437"/>
        <dbReference type="ChEBI" id="CHEBI:58914"/>
        <dbReference type="EC" id="2.5.1.74"/>
    </reaction>
</comment>
<evidence type="ECO:0000256" key="6">
    <source>
        <dbReference type="ARBA" id="ARBA00022989"/>
    </source>
</evidence>
<evidence type="ECO:0000256" key="5">
    <source>
        <dbReference type="ARBA" id="ARBA00022692"/>
    </source>
</evidence>
<keyword evidence="5 8" id="KW-0812">Transmembrane</keyword>
<dbReference type="GO" id="GO:0009234">
    <property type="term" value="P:menaquinone biosynthetic process"/>
    <property type="evidence" value="ECO:0007669"/>
    <property type="project" value="UniProtKB-UniRule"/>
</dbReference>
<dbReference type="CDD" id="cd13962">
    <property type="entry name" value="PT_UbiA_UBIAD1"/>
    <property type="match status" value="1"/>
</dbReference>
<keyword evidence="4 8" id="KW-0808">Transferase</keyword>
<dbReference type="InterPro" id="IPR000537">
    <property type="entry name" value="UbiA_prenyltransferase"/>
</dbReference>
<name>A0AAJ0UFH0_HALSE</name>
<dbReference type="GO" id="GO:0042371">
    <property type="term" value="P:vitamin K biosynthetic process"/>
    <property type="evidence" value="ECO:0007669"/>
    <property type="project" value="TreeGrafter"/>
</dbReference>
<evidence type="ECO:0000256" key="8">
    <source>
        <dbReference type="HAMAP-Rule" id="MF_01937"/>
    </source>
</evidence>
<keyword evidence="2 8" id="KW-0474">Menaquinone biosynthesis</keyword>
<evidence type="ECO:0000256" key="2">
    <source>
        <dbReference type="ARBA" id="ARBA00022428"/>
    </source>
</evidence>
<comment type="subcellular location">
    <subcellularLocation>
        <location evidence="8">Cell membrane</location>
        <topology evidence="8">Multi-pass membrane protein</topology>
    </subcellularLocation>
    <subcellularLocation>
        <location evidence="1">Membrane</location>
        <topology evidence="1">Multi-pass membrane protein</topology>
    </subcellularLocation>
</comment>
<keyword evidence="3 8" id="KW-1003">Cell membrane</keyword>
<dbReference type="Pfam" id="PF01040">
    <property type="entry name" value="UbiA"/>
    <property type="match status" value="1"/>
</dbReference>
<dbReference type="GO" id="GO:0046428">
    <property type="term" value="F:1,4-dihydroxy-2-naphthoate polyprenyltransferase activity"/>
    <property type="evidence" value="ECO:0007669"/>
    <property type="project" value="UniProtKB-UniRule"/>
</dbReference>
<evidence type="ECO:0000256" key="7">
    <source>
        <dbReference type="ARBA" id="ARBA00023136"/>
    </source>
</evidence>
<dbReference type="EC" id="2.5.1.74" evidence="8 9"/>
<dbReference type="PIRSF" id="PIRSF005355">
    <property type="entry name" value="UBIAD1"/>
    <property type="match status" value="1"/>
</dbReference>